<reference evidence="9 10" key="1">
    <citation type="submission" date="2015-11" db="EMBL/GenBank/DDBJ databases">
        <title>Genomes and virulence difference between two physiological races of Phytophthora nicotianae.</title>
        <authorList>
            <person name="Liu H."/>
            <person name="Ma X."/>
            <person name="Yu H."/>
            <person name="Fang D."/>
            <person name="Li Y."/>
            <person name="Wang X."/>
            <person name="Wang W."/>
            <person name="Dong Y."/>
            <person name="Xiao B."/>
        </authorList>
    </citation>
    <scope>NUCLEOTIDE SEQUENCE [LARGE SCALE GENOMIC DNA]</scope>
    <source>
        <strain evidence="10">race 0</strain>
    </source>
</reference>
<dbReference type="EMBL" id="LNFO01004537">
    <property type="protein sequence ID" value="KUF80629.1"/>
    <property type="molecule type" value="Genomic_DNA"/>
</dbReference>
<evidence type="ECO:0000256" key="4">
    <source>
        <dbReference type="ARBA" id="ARBA00023157"/>
    </source>
</evidence>
<evidence type="ECO:0000256" key="5">
    <source>
        <dbReference type="ARBA" id="ARBA00023180"/>
    </source>
</evidence>
<dbReference type="InterPro" id="IPR004302">
    <property type="entry name" value="Cellulose/chitin-bd_N"/>
</dbReference>
<sequence>MAGVGVWIPDVINGPRHIACTAGLDHQTKLQPNRRTFQLAFSIELEVFEALAMKIPSCSSFLTTIGALLLLAAPTTVTAHGQMTKPTPRPISQKYRADSGALSSAGDQELQYAPVELLSSRAQSDRPAAATFNIMNGCRGTVYEASNTVTELEAGTPFDVEWVIQAPHPGTMVLSIVKPSTDISGTITYESVAELLTIDPFAVNSNDKTSTTTRIPTSVTGCGSPGDCALQFYWHSDLASQTYPTCADIVVTGSGGANGLTTTAPSTATPPPMATTASPTTITSTSSPSTAAPTATPLVSNTASEEASAPSTTPEKCIRRQRRLRKLLG</sequence>
<accession>A0A0W8C962</accession>
<feature type="region of interest" description="Disordered" evidence="7">
    <location>
        <begin position="261"/>
        <end position="316"/>
    </location>
</feature>
<feature type="compositionally biased region" description="Polar residues" evidence="7">
    <location>
        <begin position="298"/>
        <end position="314"/>
    </location>
</feature>
<dbReference type="AlphaFoldDB" id="A0A0W8C962"/>
<evidence type="ECO:0000256" key="2">
    <source>
        <dbReference type="ARBA" id="ARBA00022723"/>
    </source>
</evidence>
<organism evidence="9 10">
    <name type="scientific">Phytophthora nicotianae</name>
    <name type="common">Potato buckeye rot agent</name>
    <name type="synonym">Phytophthora parasitica</name>
    <dbReference type="NCBI Taxonomy" id="4792"/>
    <lineage>
        <taxon>Eukaryota</taxon>
        <taxon>Sar</taxon>
        <taxon>Stramenopiles</taxon>
        <taxon>Oomycota</taxon>
        <taxon>Peronosporomycetes</taxon>
        <taxon>Peronosporales</taxon>
        <taxon>Peronosporaceae</taxon>
        <taxon>Phytophthora</taxon>
    </lineage>
</organism>
<evidence type="ECO:0000256" key="7">
    <source>
        <dbReference type="SAM" id="MobiDB-lite"/>
    </source>
</evidence>
<dbReference type="Pfam" id="PF03067">
    <property type="entry name" value="LPMO_10"/>
    <property type="match status" value="1"/>
</dbReference>
<keyword evidence="5" id="KW-0325">Glycoprotein</keyword>
<keyword evidence="2" id="KW-0479">Metal-binding</keyword>
<protein>
    <recommendedName>
        <fullName evidence="8">Chitin-binding type-4 domain-containing protein</fullName>
    </recommendedName>
</protein>
<keyword evidence="3" id="KW-0186">Copper</keyword>
<evidence type="ECO:0000259" key="8">
    <source>
        <dbReference type="Pfam" id="PF03067"/>
    </source>
</evidence>
<evidence type="ECO:0000256" key="1">
    <source>
        <dbReference type="ARBA" id="ARBA00001973"/>
    </source>
</evidence>
<evidence type="ECO:0000256" key="6">
    <source>
        <dbReference type="ARBA" id="ARBA00034311"/>
    </source>
</evidence>
<evidence type="ECO:0000313" key="9">
    <source>
        <dbReference type="EMBL" id="KUF80629.1"/>
    </source>
</evidence>
<name>A0A0W8C962_PHYNI</name>
<dbReference type="InterPro" id="IPR052282">
    <property type="entry name" value="Starch-active_LPMO"/>
</dbReference>
<keyword evidence="4" id="KW-1015">Disulfide bond</keyword>
<comment type="cofactor">
    <cofactor evidence="1">
        <name>Cu(2+)</name>
        <dbReference type="ChEBI" id="CHEBI:29036"/>
    </cofactor>
</comment>
<dbReference type="Proteomes" id="UP000052943">
    <property type="component" value="Unassembled WGS sequence"/>
</dbReference>
<dbReference type="OrthoDB" id="120613at2759"/>
<evidence type="ECO:0000313" key="10">
    <source>
        <dbReference type="Proteomes" id="UP000052943"/>
    </source>
</evidence>
<dbReference type="GO" id="GO:0046872">
    <property type="term" value="F:metal ion binding"/>
    <property type="evidence" value="ECO:0007669"/>
    <property type="project" value="UniProtKB-KW"/>
</dbReference>
<feature type="compositionally biased region" description="Low complexity" evidence="7">
    <location>
        <begin position="274"/>
        <end position="297"/>
    </location>
</feature>
<proteinExistence type="inferred from homology"/>
<dbReference type="Gene3D" id="2.70.50.70">
    <property type="match status" value="1"/>
</dbReference>
<dbReference type="PANTHER" id="PTHR36575:SF2">
    <property type="entry name" value="CHITIN-BINDING TYPE-4 DOMAIN-CONTAINING PROTEIN-RELATED"/>
    <property type="match status" value="1"/>
</dbReference>
<dbReference type="PANTHER" id="PTHR36575">
    <property type="entry name" value="BINDING PROTEIN, PUTATIVE (AFU_ORTHOLOGUE AFUA_1G14430)-RELATED"/>
    <property type="match status" value="1"/>
</dbReference>
<comment type="caution">
    <text evidence="9">The sequence shown here is derived from an EMBL/GenBank/DDBJ whole genome shotgun (WGS) entry which is preliminary data.</text>
</comment>
<comment type="similarity">
    <text evidence="6">Belongs to the polysaccharide monooxygenase AA13 family.</text>
</comment>
<evidence type="ECO:0000256" key="3">
    <source>
        <dbReference type="ARBA" id="ARBA00023008"/>
    </source>
</evidence>
<gene>
    <name evidence="9" type="ORF">AM587_10010901</name>
</gene>
<feature type="domain" description="Chitin-binding type-4" evidence="8">
    <location>
        <begin position="80"/>
        <end position="249"/>
    </location>
</feature>